<dbReference type="InterPro" id="IPR004695">
    <property type="entry name" value="SLAC1/Mae1/Ssu1/TehA"/>
</dbReference>
<protein>
    <submittedName>
        <fullName evidence="9">C4-dicarboxylate ABC transporter</fullName>
    </submittedName>
</protein>
<dbReference type="Gene3D" id="1.50.10.150">
    <property type="entry name" value="Voltage-dependent anion channel"/>
    <property type="match status" value="1"/>
</dbReference>
<evidence type="ECO:0000313" key="10">
    <source>
        <dbReference type="Proteomes" id="UP000266292"/>
    </source>
</evidence>
<dbReference type="Proteomes" id="UP000266292">
    <property type="component" value="Chromosome"/>
</dbReference>
<keyword evidence="7 8" id="KW-0472">Membrane</keyword>
<feature type="transmembrane region" description="Helical" evidence="8">
    <location>
        <begin position="214"/>
        <end position="233"/>
    </location>
</feature>
<keyword evidence="6 8" id="KW-1133">Transmembrane helix</keyword>
<evidence type="ECO:0000313" key="9">
    <source>
        <dbReference type="EMBL" id="ARS35767.1"/>
    </source>
</evidence>
<feature type="transmembrane region" description="Helical" evidence="8">
    <location>
        <begin position="287"/>
        <end position="305"/>
    </location>
</feature>
<dbReference type="AlphaFoldDB" id="A0A1X9YSC9"/>
<evidence type="ECO:0000256" key="3">
    <source>
        <dbReference type="ARBA" id="ARBA00022448"/>
    </source>
</evidence>
<evidence type="ECO:0000256" key="1">
    <source>
        <dbReference type="ARBA" id="ARBA00004651"/>
    </source>
</evidence>
<feature type="transmembrane region" description="Helical" evidence="8">
    <location>
        <begin position="141"/>
        <end position="163"/>
    </location>
</feature>
<name>A0A1X9YSC9_9BACT</name>
<dbReference type="GO" id="GO:0005886">
    <property type="term" value="C:plasma membrane"/>
    <property type="evidence" value="ECO:0007669"/>
    <property type="project" value="UniProtKB-SubCell"/>
</dbReference>
<keyword evidence="10" id="KW-1185">Reference proteome</keyword>
<comment type="similarity">
    <text evidence="2">Belongs to the tellurite-resistance/dicarboxylate transporter (TDT) family.</text>
</comment>
<dbReference type="PANTHER" id="PTHR31686:SF1">
    <property type="entry name" value="SULFITE EFFLUX PUMP SSU1"/>
    <property type="match status" value="1"/>
</dbReference>
<gene>
    <name evidence="9" type="ORF">CA264_10110</name>
</gene>
<feature type="transmembrane region" description="Helical" evidence="8">
    <location>
        <begin position="15"/>
        <end position="35"/>
    </location>
</feature>
<proteinExistence type="inferred from homology"/>
<dbReference type="Pfam" id="PF03595">
    <property type="entry name" value="SLAC1"/>
    <property type="match status" value="1"/>
</dbReference>
<dbReference type="InterPro" id="IPR051629">
    <property type="entry name" value="Sulfite_efflux_TDT"/>
</dbReference>
<feature type="transmembrane region" description="Helical" evidence="8">
    <location>
        <begin position="81"/>
        <end position="99"/>
    </location>
</feature>
<dbReference type="RefSeq" id="WP_025606848.1">
    <property type="nucleotide sequence ID" value="NZ_CP021235.1"/>
</dbReference>
<dbReference type="EMBL" id="CP021235">
    <property type="protein sequence ID" value="ARS35767.1"/>
    <property type="molecule type" value="Genomic_DNA"/>
</dbReference>
<reference evidence="10" key="1">
    <citation type="submission" date="2017-05" db="EMBL/GenBank/DDBJ databases">
        <authorList>
            <person name="Ray J."/>
            <person name="Price M."/>
            <person name="Deutschbauer A."/>
        </authorList>
    </citation>
    <scope>NUCLEOTIDE SEQUENCE [LARGE SCALE GENOMIC DNA]</scope>
    <source>
        <strain evidence="10">DSM 19842</strain>
    </source>
</reference>
<sequence length="350" mass="39843">MSLFSILKSETKELFPAYFALVMSTGIVSIAAYLLDFPTISIVLFWINNFLYGFMLLMFLCRVLFFFAAFTNDLKNHAKGAGFLTLVAASCILGIQHILLQESYATAAALWYLALVAWLLLTYTFFIDITTKKEKPTLEQGVNGVWLIIVVATQAVAILATFLAHHLPFPTERVIFLALCGYMLGCMLYIILITLIFYRLTFFPMKAEEFAPPYWINMGAVAISTLSGATLIMNINEATGFLDFIPFLKGFSLFFWATGTWWIPIIVVLGLWRHIYNHFPIFYHPQYWGMVFPLGMYTVCTWRLAQALNIPYLQIIPSYFVYLAFLAWAVTFAGLCVNLVKLFFSGKARE</sequence>
<keyword evidence="3" id="KW-0813">Transport</keyword>
<evidence type="ECO:0000256" key="8">
    <source>
        <dbReference type="SAM" id="Phobius"/>
    </source>
</evidence>
<keyword evidence="5 8" id="KW-0812">Transmembrane</keyword>
<dbReference type="OrthoDB" id="958273at2"/>
<dbReference type="InterPro" id="IPR038665">
    <property type="entry name" value="Voltage-dep_anion_channel_sf"/>
</dbReference>
<evidence type="ECO:0000256" key="2">
    <source>
        <dbReference type="ARBA" id="ARBA00008566"/>
    </source>
</evidence>
<accession>A0A1X9YSC9</accession>
<evidence type="ECO:0000256" key="6">
    <source>
        <dbReference type="ARBA" id="ARBA00022989"/>
    </source>
</evidence>
<comment type="subcellular location">
    <subcellularLocation>
        <location evidence="1">Cell membrane</location>
        <topology evidence="1">Multi-pass membrane protein</topology>
    </subcellularLocation>
</comment>
<keyword evidence="4" id="KW-1003">Cell membrane</keyword>
<dbReference type="STRING" id="709015.GCA_000472485_02041"/>
<feature type="transmembrane region" description="Helical" evidence="8">
    <location>
        <begin position="50"/>
        <end position="69"/>
    </location>
</feature>
<dbReference type="PANTHER" id="PTHR31686">
    <property type="match status" value="1"/>
</dbReference>
<feature type="transmembrane region" description="Helical" evidence="8">
    <location>
        <begin position="175"/>
        <end position="202"/>
    </location>
</feature>
<evidence type="ECO:0000256" key="5">
    <source>
        <dbReference type="ARBA" id="ARBA00022692"/>
    </source>
</evidence>
<feature type="transmembrane region" description="Helical" evidence="8">
    <location>
        <begin position="320"/>
        <end position="344"/>
    </location>
</feature>
<dbReference type="KEGG" id="pact:CA264_10110"/>
<evidence type="ECO:0000256" key="7">
    <source>
        <dbReference type="ARBA" id="ARBA00023136"/>
    </source>
</evidence>
<evidence type="ECO:0000256" key="4">
    <source>
        <dbReference type="ARBA" id="ARBA00022475"/>
    </source>
</evidence>
<organism evidence="9 10">
    <name type="scientific">Pontibacter actiniarum</name>
    <dbReference type="NCBI Taxonomy" id="323450"/>
    <lineage>
        <taxon>Bacteria</taxon>
        <taxon>Pseudomonadati</taxon>
        <taxon>Bacteroidota</taxon>
        <taxon>Cytophagia</taxon>
        <taxon>Cytophagales</taxon>
        <taxon>Hymenobacteraceae</taxon>
        <taxon>Pontibacter</taxon>
    </lineage>
</organism>
<dbReference type="CDD" id="cd09319">
    <property type="entry name" value="TDT_like_1"/>
    <property type="match status" value="1"/>
</dbReference>
<dbReference type="GO" id="GO:0000319">
    <property type="term" value="F:sulfite transmembrane transporter activity"/>
    <property type="evidence" value="ECO:0007669"/>
    <property type="project" value="TreeGrafter"/>
</dbReference>
<feature type="transmembrane region" description="Helical" evidence="8">
    <location>
        <begin position="253"/>
        <end position="275"/>
    </location>
</feature>
<feature type="transmembrane region" description="Helical" evidence="8">
    <location>
        <begin position="111"/>
        <end position="129"/>
    </location>
</feature>